<dbReference type="STRING" id="966.BTA35_0200510"/>
<organism evidence="3 4">
    <name type="scientific">Oceanospirillum linum</name>
    <dbReference type="NCBI Taxonomy" id="966"/>
    <lineage>
        <taxon>Bacteria</taxon>
        <taxon>Pseudomonadati</taxon>
        <taxon>Pseudomonadota</taxon>
        <taxon>Gammaproteobacteria</taxon>
        <taxon>Oceanospirillales</taxon>
        <taxon>Oceanospirillaceae</taxon>
        <taxon>Oceanospirillum</taxon>
    </lineage>
</organism>
<evidence type="ECO:0000313" key="3">
    <source>
        <dbReference type="EMBL" id="OOV88075.1"/>
    </source>
</evidence>
<dbReference type="Gene3D" id="3.40.1620.10">
    <property type="entry name" value="YefM-like domain"/>
    <property type="match status" value="1"/>
</dbReference>
<sequence length="89" mass="9913">MMKLTSKEFARRPEQWVDQTVQEQATIFIEGESGRAVMISEEDWNSINDILQVVSMSAMAESLRSEPQSQGNMGTAAESTDKTESLDPT</sequence>
<evidence type="ECO:0000256" key="2">
    <source>
        <dbReference type="SAM" id="MobiDB-lite"/>
    </source>
</evidence>
<proteinExistence type="inferred from homology"/>
<dbReference type="RefSeq" id="WP_077242484.1">
    <property type="nucleotide sequence ID" value="NZ_FXTS01000001.1"/>
</dbReference>
<dbReference type="AlphaFoldDB" id="A0A1T1HE32"/>
<dbReference type="InterPro" id="IPR036165">
    <property type="entry name" value="YefM-like_sf"/>
</dbReference>
<evidence type="ECO:0000256" key="1">
    <source>
        <dbReference type="ARBA" id="ARBA00009981"/>
    </source>
</evidence>
<dbReference type="SUPFAM" id="SSF143120">
    <property type="entry name" value="YefM-like"/>
    <property type="match status" value="1"/>
</dbReference>
<feature type="region of interest" description="Disordered" evidence="2">
    <location>
        <begin position="61"/>
        <end position="89"/>
    </location>
</feature>
<dbReference type="EMBL" id="MTSD02000001">
    <property type="protein sequence ID" value="OOV88075.1"/>
    <property type="molecule type" value="Genomic_DNA"/>
</dbReference>
<gene>
    <name evidence="3" type="ORF">BTA35_0200510</name>
</gene>
<evidence type="ECO:0000313" key="4">
    <source>
        <dbReference type="Proteomes" id="UP000190064"/>
    </source>
</evidence>
<name>A0A1T1HE32_OCELI</name>
<accession>A0A1T1HE32</accession>
<dbReference type="Proteomes" id="UP000190064">
    <property type="component" value="Unassembled WGS sequence"/>
</dbReference>
<keyword evidence="4" id="KW-1185">Reference proteome</keyword>
<reference evidence="3" key="1">
    <citation type="submission" date="2017-02" db="EMBL/GenBank/DDBJ databases">
        <title>Draft Genome Sequence of the Salt Water Bacterium Oceanospirillum linum ATCC 11336.</title>
        <authorList>
            <person name="Trachtenberg A.M."/>
            <person name="Carney J.G."/>
            <person name="Linnane J.D."/>
            <person name="Rheaume B.A."/>
            <person name="Pitts N.L."/>
            <person name="Mykles D.L."/>
            <person name="Maclea K.S."/>
        </authorList>
    </citation>
    <scope>NUCLEOTIDE SEQUENCE [LARGE SCALE GENOMIC DNA]</scope>
    <source>
        <strain evidence="3">ATCC 11336</strain>
    </source>
</reference>
<feature type="compositionally biased region" description="Basic and acidic residues" evidence="2">
    <location>
        <begin position="79"/>
        <end position="89"/>
    </location>
</feature>
<comment type="similarity">
    <text evidence="1">Belongs to the phD/YefM antitoxin family.</text>
</comment>
<evidence type="ECO:0008006" key="5">
    <source>
        <dbReference type="Google" id="ProtNLM"/>
    </source>
</evidence>
<protein>
    <recommendedName>
        <fullName evidence="5">Antitoxin</fullName>
    </recommendedName>
</protein>
<comment type="caution">
    <text evidence="3">The sequence shown here is derived from an EMBL/GenBank/DDBJ whole genome shotgun (WGS) entry which is preliminary data.</text>
</comment>